<dbReference type="AlphaFoldDB" id="A0A8H5F1N4"/>
<keyword evidence="2" id="KW-1185">Reference proteome</keyword>
<proteinExistence type="predicted"/>
<dbReference type="Proteomes" id="UP000541558">
    <property type="component" value="Unassembled WGS sequence"/>
</dbReference>
<gene>
    <name evidence="1" type="ORF">D9611_011304</name>
</gene>
<comment type="caution">
    <text evidence="1">The sequence shown here is derived from an EMBL/GenBank/DDBJ whole genome shotgun (WGS) entry which is preliminary data.</text>
</comment>
<name>A0A8H5F1N4_9AGAR</name>
<sequence>MGDNGMNLSHVISELSFGPYFPETVQPFDNSFEATDKNFVATTAPASSSNLRSTTFLQLLIRCVLLCTSYASRIAARAVEVVSGADRKL</sequence>
<protein>
    <submittedName>
        <fullName evidence="1">Uncharacterized protein</fullName>
    </submittedName>
</protein>
<organism evidence="1 2">
    <name type="scientific">Ephemerocybe angulata</name>
    <dbReference type="NCBI Taxonomy" id="980116"/>
    <lineage>
        <taxon>Eukaryota</taxon>
        <taxon>Fungi</taxon>
        <taxon>Dikarya</taxon>
        <taxon>Basidiomycota</taxon>
        <taxon>Agaricomycotina</taxon>
        <taxon>Agaricomycetes</taxon>
        <taxon>Agaricomycetidae</taxon>
        <taxon>Agaricales</taxon>
        <taxon>Agaricineae</taxon>
        <taxon>Psathyrellaceae</taxon>
        <taxon>Ephemerocybe</taxon>
    </lineage>
</organism>
<evidence type="ECO:0000313" key="2">
    <source>
        <dbReference type="Proteomes" id="UP000541558"/>
    </source>
</evidence>
<accession>A0A8H5F1N4</accession>
<reference evidence="1 2" key="1">
    <citation type="journal article" date="2020" name="ISME J.">
        <title>Uncovering the hidden diversity of litter-decomposition mechanisms in mushroom-forming fungi.</title>
        <authorList>
            <person name="Floudas D."/>
            <person name="Bentzer J."/>
            <person name="Ahren D."/>
            <person name="Johansson T."/>
            <person name="Persson P."/>
            <person name="Tunlid A."/>
        </authorList>
    </citation>
    <scope>NUCLEOTIDE SEQUENCE [LARGE SCALE GENOMIC DNA]</scope>
    <source>
        <strain evidence="1 2">CBS 175.51</strain>
    </source>
</reference>
<evidence type="ECO:0000313" key="1">
    <source>
        <dbReference type="EMBL" id="KAF5320306.1"/>
    </source>
</evidence>
<dbReference type="OrthoDB" id="5541786at2759"/>
<dbReference type="EMBL" id="JAACJK010000170">
    <property type="protein sequence ID" value="KAF5320306.1"/>
    <property type="molecule type" value="Genomic_DNA"/>
</dbReference>